<organism evidence="7 8">
    <name type="scientific">Mortierella isabellina</name>
    <name type="common">Filamentous fungus</name>
    <name type="synonym">Umbelopsis isabellina</name>
    <dbReference type="NCBI Taxonomy" id="91625"/>
    <lineage>
        <taxon>Eukaryota</taxon>
        <taxon>Fungi</taxon>
        <taxon>Fungi incertae sedis</taxon>
        <taxon>Mucoromycota</taxon>
        <taxon>Mucoromycotina</taxon>
        <taxon>Umbelopsidomycetes</taxon>
        <taxon>Umbelopsidales</taxon>
        <taxon>Umbelopsidaceae</taxon>
        <taxon>Umbelopsis</taxon>
    </lineage>
</organism>
<evidence type="ECO:0000256" key="1">
    <source>
        <dbReference type="ARBA" id="ARBA00004123"/>
    </source>
</evidence>
<dbReference type="CDD" id="cd15457">
    <property type="entry name" value="NADAR"/>
    <property type="match status" value="1"/>
</dbReference>
<evidence type="ECO:0000256" key="5">
    <source>
        <dbReference type="SAM" id="MobiDB-lite"/>
    </source>
</evidence>
<feature type="compositionally biased region" description="Polar residues" evidence="5">
    <location>
        <begin position="304"/>
        <end position="316"/>
    </location>
</feature>
<dbReference type="PROSITE" id="PS51477">
    <property type="entry name" value="PAH"/>
    <property type="match status" value="1"/>
</dbReference>
<dbReference type="EMBL" id="JAEPQZ010000008">
    <property type="protein sequence ID" value="KAG2178139.1"/>
    <property type="molecule type" value="Genomic_DNA"/>
</dbReference>
<dbReference type="Pfam" id="PF02671">
    <property type="entry name" value="PAH"/>
    <property type="match status" value="1"/>
</dbReference>
<dbReference type="Pfam" id="PF08719">
    <property type="entry name" value="NADAR"/>
    <property type="match status" value="1"/>
</dbReference>
<dbReference type="SUPFAM" id="SSF143990">
    <property type="entry name" value="YbiA-like"/>
    <property type="match status" value="1"/>
</dbReference>
<comment type="caution">
    <text evidence="7">The sequence shown here is derived from an EMBL/GenBank/DDBJ whole genome shotgun (WGS) entry which is preliminary data.</text>
</comment>
<dbReference type="InterPro" id="IPR012816">
    <property type="entry name" value="NADAR"/>
</dbReference>
<accession>A0A8H7PPP0</accession>
<dbReference type="InterPro" id="IPR037238">
    <property type="entry name" value="YbiA-like_sf"/>
</dbReference>
<evidence type="ECO:0000259" key="6">
    <source>
        <dbReference type="Pfam" id="PF08719"/>
    </source>
</evidence>
<dbReference type="GO" id="GO:0000122">
    <property type="term" value="P:negative regulation of transcription by RNA polymerase II"/>
    <property type="evidence" value="ECO:0007669"/>
    <property type="project" value="TreeGrafter"/>
</dbReference>
<name>A0A8H7PPP0_MORIS</name>
<feature type="region of interest" description="Disordered" evidence="5">
    <location>
        <begin position="1"/>
        <end position="29"/>
    </location>
</feature>
<dbReference type="PANTHER" id="PTHR12346">
    <property type="entry name" value="SIN3B-RELATED"/>
    <property type="match status" value="1"/>
</dbReference>
<feature type="domain" description="NADAR" evidence="6">
    <location>
        <begin position="95"/>
        <end position="216"/>
    </location>
</feature>
<keyword evidence="8" id="KW-1185">Reference proteome</keyword>
<comment type="subcellular location">
    <subcellularLocation>
        <location evidence="1 4">Nucleus</location>
    </subcellularLocation>
</comment>
<feature type="compositionally biased region" description="Polar residues" evidence="5">
    <location>
        <begin position="1"/>
        <end position="28"/>
    </location>
</feature>
<dbReference type="InterPro" id="IPR039774">
    <property type="entry name" value="Sin3-like"/>
</dbReference>
<dbReference type="Gene3D" id="1.20.1160.11">
    <property type="entry name" value="Paired amphipathic helix"/>
    <property type="match status" value="1"/>
</dbReference>
<dbReference type="Proteomes" id="UP000654370">
    <property type="component" value="Unassembled WGS sequence"/>
</dbReference>
<evidence type="ECO:0000313" key="8">
    <source>
        <dbReference type="Proteomes" id="UP000654370"/>
    </source>
</evidence>
<evidence type="ECO:0000313" key="7">
    <source>
        <dbReference type="EMBL" id="KAG2178139.1"/>
    </source>
</evidence>
<keyword evidence="2" id="KW-0678">Repressor</keyword>
<evidence type="ECO:0000256" key="3">
    <source>
        <dbReference type="ARBA" id="ARBA00023242"/>
    </source>
</evidence>
<gene>
    <name evidence="7" type="ORF">INT43_003392</name>
</gene>
<protein>
    <recommendedName>
        <fullName evidence="6">NADAR domain-containing protein</fullName>
    </recommendedName>
</protein>
<dbReference type="InterPro" id="IPR036600">
    <property type="entry name" value="PAH_sf"/>
</dbReference>
<dbReference type="GO" id="GO:0000785">
    <property type="term" value="C:chromatin"/>
    <property type="evidence" value="ECO:0007669"/>
    <property type="project" value="TreeGrafter"/>
</dbReference>
<dbReference type="AlphaFoldDB" id="A0A8H7PPP0"/>
<keyword evidence="3 4" id="KW-0539">Nucleus</keyword>
<feature type="region of interest" description="Disordered" evidence="5">
    <location>
        <begin position="304"/>
        <end position="323"/>
    </location>
</feature>
<dbReference type="SUPFAM" id="SSF47762">
    <property type="entry name" value="PAH2 domain"/>
    <property type="match status" value="1"/>
</dbReference>
<dbReference type="PANTHER" id="PTHR12346:SF0">
    <property type="entry name" value="SIN3A, ISOFORM G"/>
    <property type="match status" value="1"/>
</dbReference>
<evidence type="ECO:0000256" key="4">
    <source>
        <dbReference type="PROSITE-ProRule" id="PRU00810"/>
    </source>
</evidence>
<dbReference type="Gene3D" id="1.10.357.40">
    <property type="entry name" value="YbiA-like"/>
    <property type="match status" value="1"/>
</dbReference>
<evidence type="ECO:0000256" key="2">
    <source>
        <dbReference type="ARBA" id="ARBA00022491"/>
    </source>
</evidence>
<dbReference type="GO" id="GO:0003714">
    <property type="term" value="F:transcription corepressor activity"/>
    <property type="evidence" value="ECO:0007669"/>
    <property type="project" value="InterPro"/>
</dbReference>
<dbReference type="OrthoDB" id="10265969at2759"/>
<dbReference type="InterPro" id="IPR003822">
    <property type="entry name" value="PAH"/>
</dbReference>
<reference evidence="7" key="1">
    <citation type="submission" date="2020-12" db="EMBL/GenBank/DDBJ databases">
        <title>Metabolic potential, ecology and presence of endohyphal bacteria is reflected in genomic diversity of Mucoromycotina.</title>
        <authorList>
            <person name="Muszewska A."/>
            <person name="Okrasinska A."/>
            <person name="Steczkiewicz K."/>
            <person name="Drgas O."/>
            <person name="Orlowska M."/>
            <person name="Perlinska-Lenart U."/>
            <person name="Aleksandrzak-Piekarczyk T."/>
            <person name="Szatraj K."/>
            <person name="Zielenkiewicz U."/>
            <person name="Pilsyk S."/>
            <person name="Malc E."/>
            <person name="Mieczkowski P."/>
            <person name="Kruszewska J.S."/>
            <person name="Biernat P."/>
            <person name="Pawlowska J."/>
        </authorList>
    </citation>
    <scope>NUCLEOTIDE SEQUENCE</scope>
    <source>
        <strain evidence="7">WA0000067209</strain>
    </source>
</reference>
<dbReference type="GO" id="GO:0000118">
    <property type="term" value="C:histone deacetylase complex"/>
    <property type="evidence" value="ECO:0007669"/>
    <property type="project" value="TreeGrafter"/>
</dbReference>
<proteinExistence type="predicted"/>
<sequence length="432" mass="48046">MSNSNDQSAESSPTNTTGQAENSSTTGSLPLEFEDSELFRNDTVFVLSSASVVKPVGTAPGEMCPVADIKSNAYYALNDNHPHWRRMLSTSYMRTMFTNSAKPSQKQTRVLRLFDLDHHGWASVEHCLQYLKLEPIDPDYASRFAMGDNKSHAFSRAEASVARRAGQKALLSDEQVRDWNERRPRCILRSQWAKFQQNEDLAQVLLATGDAKLVSITGKSKVERVERELMIVRKMLREGRDGRAILGLSADEEVTFESILHDIEDDEEDSFNVTVTIPKYSKPKTSTNGTTISPAPNTAVAAASVSNDKPATANDTTKAEESAPALKPMNVTDAMAYIQNIREHRDPTVYDNFLKIMTEFKSQRINTPQVLERVATLFKGQPTMIRQFMQFLPPGHVLQSADAEKSDAQPIYVLTPAGSRIIIDPTTGTIQT</sequence>